<evidence type="ECO:0000313" key="3">
    <source>
        <dbReference type="Proteomes" id="UP000002747"/>
    </source>
</evidence>
<reference evidence="2" key="1">
    <citation type="journal article" date="2008" name="Proc. Natl. Acad. Sci. U.S.A.">
        <title>Rapid virulence annotation (RVA): identification of virulence factors using a bacterial genome library and multiple invertebrate hosts.</title>
        <authorList>
            <person name="Waterfield N.R."/>
            <person name="Sanchez-Contreras M."/>
            <person name="Eleftherianos I."/>
            <person name="Dowling A."/>
            <person name="Wilkinson P."/>
            <person name="Parkhill J."/>
            <person name="Thomson N."/>
            <person name="Reynolds S.E."/>
            <person name="Bode H.B."/>
            <person name="Dorus S."/>
            <person name="Ffrench-Constant R.H."/>
        </authorList>
    </citation>
    <scope>NUCLEOTIDE SEQUENCE</scope>
    <source>
        <strain evidence="2">ATCC 43949</strain>
    </source>
</reference>
<organism evidence="2">
    <name type="scientific">Photorhabdus asymbiotica subsp. asymbiotica (strain ATCC 43949 / 3105-77)</name>
    <name type="common">Xenorhabdus luminescens (strain 2)</name>
    <dbReference type="NCBI Taxonomy" id="553480"/>
    <lineage>
        <taxon>Bacteria</taxon>
        <taxon>Pseudomonadati</taxon>
        <taxon>Pseudomonadota</taxon>
        <taxon>Gammaproteobacteria</taxon>
        <taxon>Enterobacterales</taxon>
        <taxon>Morganellaceae</taxon>
        <taxon>Photorhabdus</taxon>
    </lineage>
</organism>
<dbReference type="AlphaFoldDB" id="B6VK60"/>
<dbReference type="STRING" id="291112.PAU_01026"/>
<protein>
    <submittedName>
        <fullName evidence="2">Uncharacterized protein</fullName>
    </submittedName>
</protein>
<accession>C7BPC8</accession>
<sequence>MDNLLNGFYVISITILQMNNLQSPNTRGYIEIFIQFYSKIIDATFSVL</sequence>
<dbReference type="EMBL" id="FM211043">
    <property type="protein sequence ID" value="CAR66540.1"/>
    <property type="molecule type" value="Genomic_DNA"/>
</dbReference>
<evidence type="ECO:0000313" key="2">
    <source>
        <dbReference type="EMBL" id="CAR66540.1"/>
    </source>
</evidence>
<dbReference type="EMBL" id="FM162591">
    <property type="protein sequence ID" value="CAQ83118.1"/>
    <property type="molecule type" value="Genomic_DNA"/>
</dbReference>
<name>B6VK60_PHOAA</name>
<proteinExistence type="predicted"/>
<evidence type="ECO:0000313" key="1">
    <source>
        <dbReference type="EMBL" id="CAQ83118.1"/>
    </source>
</evidence>
<reference evidence="2" key="3">
    <citation type="submission" date="2008-09" db="EMBL/GenBank/DDBJ databases">
        <authorList>
            <person name="Thomson N.R."/>
        </authorList>
    </citation>
    <scope>NUCLEOTIDE SEQUENCE</scope>
    <source>
        <strain evidence="2">ATCC 43949</strain>
    </source>
</reference>
<gene>
    <name evidence="2" type="primary">msc_3</name>
    <name evidence="1" type="ordered locus">PAU_01026</name>
    <name evidence="2" type="ORF">PA-RVA1-4459</name>
</gene>
<reference evidence="1" key="2">
    <citation type="submission" date="2008-05" db="EMBL/GenBank/DDBJ databases">
        <authorList>
            <person name="Crossman L.C."/>
        </authorList>
    </citation>
    <scope>NUCLEOTIDE SEQUENCE</scope>
    <source>
        <strain evidence="1">ATCC43949</strain>
    </source>
</reference>
<accession>B6VK60</accession>
<dbReference type="KEGG" id="pay:PAU_01026"/>
<reference evidence="1 3" key="4">
    <citation type="journal article" date="2009" name="BMC Genomics">
        <title>Comparative genomics of the emerging human pathogen Photorhabdus asymbiotica with the insect pathogen Photorhabdus luminescens.</title>
        <authorList>
            <person name="Wilkinson P."/>
            <person name="Waterfield N.R."/>
            <person name="Crossman L."/>
            <person name="Corton C."/>
            <person name="Sanchez-Contreras M."/>
            <person name="Vlisidou I."/>
            <person name="Barron A."/>
            <person name="Bignell A."/>
            <person name="Clark L."/>
            <person name="Ormond D."/>
            <person name="Mayho M."/>
            <person name="Bason N."/>
            <person name="Smith F."/>
            <person name="Simmonds M."/>
            <person name="Churcher C."/>
            <person name="Harris D."/>
            <person name="Thompson N.R."/>
            <person name="Quail M."/>
            <person name="Parkhill J."/>
            <person name="ffrench-Constant R.H."/>
        </authorList>
    </citation>
    <scope>NUCLEOTIDE SEQUENCE [LARGE SCALE GENOMIC DNA]</scope>
    <source>
        <strain evidence="3">ATCC 43949 / 3105-77</strain>
        <strain evidence="1">ATCC43949</strain>
    </source>
</reference>
<dbReference type="Proteomes" id="UP000002747">
    <property type="component" value="Chromosome"/>
</dbReference>